<dbReference type="InterPro" id="IPR045281">
    <property type="entry name" value="CONSTANS-like"/>
</dbReference>
<reference evidence="6" key="1">
    <citation type="submission" date="2024-03" db="EMBL/GenBank/DDBJ databases">
        <authorList>
            <consortium name="ELIXIR-Norway"/>
            <consortium name="Elixir Norway"/>
        </authorList>
    </citation>
    <scope>NUCLEOTIDE SEQUENCE</scope>
</reference>
<evidence type="ECO:0000313" key="6">
    <source>
        <dbReference type="EMBL" id="CAK9862651.1"/>
    </source>
</evidence>
<protein>
    <recommendedName>
        <fullName evidence="5">CCT domain-containing protein</fullName>
    </recommendedName>
</protein>
<evidence type="ECO:0000256" key="4">
    <source>
        <dbReference type="SAM" id="MobiDB-lite"/>
    </source>
</evidence>
<organism evidence="6 7">
    <name type="scientific">Sphagnum jensenii</name>
    <dbReference type="NCBI Taxonomy" id="128206"/>
    <lineage>
        <taxon>Eukaryota</taxon>
        <taxon>Viridiplantae</taxon>
        <taxon>Streptophyta</taxon>
        <taxon>Embryophyta</taxon>
        <taxon>Bryophyta</taxon>
        <taxon>Sphagnophytina</taxon>
        <taxon>Sphagnopsida</taxon>
        <taxon>Sphagnales</taxon>
        <taxon>Sphagnaceae</taxon>
        <taxon>Sphagnum</taxon>
    </lineage>
</organism>
<sequence>MSGVSELLFRHDTTDCFTETCLNHEQYGSLMAPYAENDDLEEFFLGAFASLADIRKEGVVLRSNEETVEFKNIKAEERVYLAQQVEISLPHTLYANGDSRLYMELNGVVSGLTSPASSAVSMNGSVSPTHGVSENFNGLALDHLQTTPSFHPQLFDETQILFDASKFFQLGDQSTSAGVIPVSPGINCLAPSSLPSPIVPPPSQLQVSGNELSQYYPLQYQDVPSSTIGGIGGGQPWTPLQIDASSATMSVNYEDPVDVMHLQKQTVFVPIQQQGGAGDLLQREESDIVDYHLGVPGCGVISQVQPRSNRRPSMLRSQSSHTLGQDQPVMHLLSPQSESSSLNLQGVQPEFTGQVTSPRPRLQSQHSDLEDMVRAAYMAAPLMRRAQSTGDLQRPTVTQVGGGNLSPMYGDTKRVGRFTLEERRQLLQRFQQKRTQRNFNKKIKYACRKSLADKRPRVRGRFARNDESTEHSSRTNGHKLEDDDEEYLIPQKQSKSKWVWLILSCLHPSNENLFSPTYLVPTSHQHNPPT</sequence>
<dbReference type="Pfam" id="PF06203">
    <property type="entry name" value="CCT"/>
    <property type="match status" value="1"/>
</dbReference>
<feature type="domain" description="CCT" evidence="5">
    <location>
        <begin position="423"/>
        <end position="465"/>
    </location>
</feature>
<proteinExistence type="predicted"/>
<dbReference type="PROSITE" id="PS51017">
    <property type="entry name" value="CCT"/>
    <property type="match status" value="1"/>
</dbReference>
<dbReference type="PANTHER" id="PTHR31319">
    <property type="entry name" value="ZINC FINGER PROTEIN CONSTANS-LIKE 4"/>
    <property type="match status" value="1"/>
</dbReference>
<keyword evidence="2 3" id="KW-0539">Nucleus</keyword>
<dbReference type="EMBL" id="OZ023714">
    <property type="protein sequence ID" value="CAK9862651.1"/>
    <property type="molecule type" value="Genomic_DNA"/>
</dbReference>
<keyword evidence="7" id="KW-1185">Reference proteome</keyword>
<evidence type="ECO:0000313" key="7">
    <source>
        <dbReference type="Proteomes" id="UP001497522"/>
    </source>
</evidence>
<name>A0ABP1AJF3_9BRYO</name>
<feature type="region of interest" description="Disordered" evidence="4">
    <location>
        <begin position="306"/>
        <end position="327"/>
    </location>
</feature>
<evidence type="ECO:0000256" key="2">
    <source>
        <dbReference type="ARBA" id="ARBA00023242"/>
    </source>
</evidence>
<evidence type="ECO:0000259" key="5">
    <source>
        <dbReference type="PROSITE" id="PS51017"/>
    </source>
</evidence>
<feature type="compositionally biased region" description="Polar residues" evidence="4">
    <location>
        <begin position="315"/>
        <end position="325"/>
    </location>
</feature>
<evidence type="ECO:0000256" key="3">
    <source>
        <dbReference type="PROSITE-ProRule" id="PRU00357"/>
    </source>
</evidence>
<evidence type="ECO:0000256" key="1">
    <source>
        <dbReference type="ARBA" id="ARBA00004123"/>
    </source>
</evidence>
<dbReference type="InterPro" id="IPR010402">
    <property type="entry name" value="CCT_domain"/>
</dbReference>
<gene>
    <name evidence="6" type="ORF">CSSPJE1EN2_LOCUS5646</name>
</gene>
<dbReference type="Proteomes" id="UP001497522">
    <property type="component" value="Chromosome 13"/>
</dbReference>
<feature type="region of interest" description="Disordered" evidence="4">
    <location>
        <begin position="454"/>
        <end position="485"/>
    </location>
</feature>
<accession>A0ABP1AJF3</accession>
<feature type="compositionally biased region" description="Basic and acidic residues" evidence="4">
    <location>
        <begin position="463"/>
        <end position="481"/>
    </location>
</feature>
<dbReference type="PANTHER" id="PTHR31319:SF114">
    <property type="entry name" value="OS12G0262400 PROTEIN"/>
    <property type="match status" value="1"/>
</dbReference>
<comment type="subcellular location">
    <subcellularLocation>
        <location evidence="1 3">Nucleus</location>
    </subcellularLocation>
</comment>